<feature type="transmembrane region" description="Helical" evidence="1">
    <location>
        <begin position="382"/>
        <end position="406"/>
    </location>
</feature>
<dbReference type="Gene3D" id="1.20.1640.10">
    <property type="entry name" value="Multidrug efflux transporter AcrB transmembrane domain"/>
    <property type="match status" value="2"/>
</dbReference>
<dbReference type="GO" id="GO:0005886">
    <property type="term" value="C:plasma membrane"/>
    <property type="evidence" value="ECO:0007669"/>
    <property type="project" value="TreeGrafter"/>
</dbReference>
<feature type="transmembrane region" description="Helical" evidence="1">
    <location>
        <begin position="356"/>
        <end position="376"/>
    </location>
</feature>
<dbReference type="Gene3D" id="3.30.70.1440">
    <property type="entry name" value="Multidrug efflux transporter AcrB pore domain"/>
    <property type="match status" value="1"/>
</dbReference>
<feature type="transmembrane region" description="Helical" evidence="1">
    <location>
        <begin position="937"/>
        <end position="956"/>
    </location>
</feature>
<dbReference type="SUPFAM" id="SSF82714">
    <property type="entry name" value="Multidrug efflux transporter AcrB TolC docking domain, DN and DC subdomains"/>
    <property type="match status" value="2"/>
</dbReference>
<dbReference type="Gene3D" id="3.30.70.1320">
    <property type="entry name" value="Multidrug efflux transporter AcrB pore domain like"/>
    <property type="match status" value="1"/>
</dbReference>
<feature type="transmembrane region" description="Helical" evidence="1">
    <location>
        <begin position="454"/>
        <end position="481"/>
    </location>
</feature>
<name>A0A9Q4FZI2_SALAG</name>
<dbReference type="AlphaFoldDB" id="A0A9Q4FZI2"/>
<reference evidence="2" key="1">
    <citation type="submission" date="2020-06" db="EMBL/GenBank/DDBJ databases">
        <title>Insight into the genomes of haloalkaliphilic bacilli from Kenyan soda lakes.</title>
        <authorList>
            <person name="Mwirichia R."/>
            <person name="Villamizar G.C."/>
            <person name="Poehlein A."/>
            <person name="Mugweru J."/>
            <person name="Kipnyargis A."/>
            <person name="Kiplimo D."/>
            <person name="Orwa P."/>
            <person name="Daniel R."/>
        </authorList>
    </citation>
    <scope>NUCLEOTIDE SEQUENCE</scope>
    <source>
        <strain evidence="2">B1096_S55</strain>
    </source>
</reference>
<feature type="transmembrane region" description="Helical" evidence="1">
    <location>
        <begin position="862"/>
        <end position="882"/>
    </location>
</feature>
<dbReference type="PANTHER" id="PTHR32063:SF0">
    <property type="entry name" value="SWARMING MOTILITY PROTEIN SWRC"/>
    <property type="match status" value="1"/>
</dbReference>
<keyword evidence="1" id="KW-0812">Transmembrane</keyword>
<evidence type="ECO:0000313" key="2">
    <source>
        <dbReference type="EMBL" id="MCR6097142.1"/>
    </source>
</evidence>
<dbReference type="EMBL" id="JABXYM010000001">
    <property type="protein sequence ID" value="MCR6097142.1"/>
    <property type="molecule type" value="Genomic_DNA"/>
</dbReference>
<keyword evidence="1" id="KW-0472">Membrane</keyword>
<dbReference type="SUPFAM" id="SSF82866">
    <property type="entry name" value="Multidrug efflux transporter AcrB transmembrane domain"/>
    <property type="match status" value="2"/>
</dbReference>
<feature type="transmembrane region" description="Helical" evidence="1">
    <location>
        <begin position="832"/>
        <end position="850"/>
    </location>
</feature>
<feature type="transmembrane region" description="Helical" evidence="1">
    <location>
        <begin position="519"/>
        <end position="543"/>
    </location>
</feature>
<evidence type="ECO:0000313" key="3">
    <source>
        <dbReference type="Proteomes" id="UP001057753"/>
    </source>
</evidence>
<dbReference type="PANTHER" id="PTHR32063">
    <property type="match status" value="1"/>
</dbReference>
<feature type="transmembrane region" description="Helical" evidence="1">
    <location>
        <begin position="968"/>
        <end position="991"/>
    </location>
</feature>
<dbReference type="PRINTS" id="PR00702">
    <property type="entry name" value="ACRIFLAVINRP"/>
</dbReference>
<dbReference type="Gene3D" id="3.30.2090.10">
    <property type="entry name" value="Multidrug efflux transporter AcrB TolC docking domain, DN and DC subdomains"/>
    <property type="match status" value="2"/>
</dbReference>
<dbReference type="GO" id="GO:0042910">
    <property type="term" value="F:xenobiotic transmembrane transporter activity"/>
    <property type="evidence" value="ECO:0007669"/>
    <property type="project" value="TreeGrafter"/>
</dbReference>
<dbReference type="InterPro" id="IPR027463">
    <property type="entry name" value="AcrB_DN_DC_subdom"/>
</dbReference>
<dbReference type="RefSeq" id="WP_257821573.1">
    <property type="nucleotide sequence ID" value="NZ_JABXYM010000001.1"/>
</dbReference>
<accession>A0A9Q4FZI2</accession>
<sequence length="1016" mass="111618">MSILQKLLERKKVIGLMVALILVLGIYSISKMDRELMPSVAFDMAMITVDAGDMPVRDVENLITEPVEKELAGIDGVTSYDSSTAVGSSSFFIDIEEGRVDEVTREIESHLTHISNDVTGIVYTDVRPISTDQSYEFYMEVSNGEMNDLTSFANEVVKPRLENLNEVREVNLNGLEETEYVITFDQDELRELGLELSYVVQALQQTDVNVSLGELTEEDNEPSLRWNTELSSLKDIEEATIDTPEGPIDLKDMAEIDVETLQQSSMAWKNGSRDVVFVEIARADDYTQVEMAEAIRDEVAEIHDEGLASELSFTEIVAQADYVSSSIDGVTQNILIGGVLALVILMLFLRNSRATLIVGLSIPVSLLLTFTTLWFMDYSFNILTLIGLGLGIGMMVDASIVILESIYRKKEEGLVGIEAVMTGIKEVATAVIASMLTTVVVFLPVGLFGGDFAIFILVLSVVVVITLVSSVIVAFTLIPALAENFMKLRKKAENKRKSRIIERYGSVLNWFSQKKRRRYGLIMVFFLIFVGSIGLTTKIPFVLMPDVLNRYSEMEIRLETGLTAEDKDKVVEAAEEKLTDVDDIESVVFMDAGDYLYALINMTKDQDITVPQEDVNLAITDTLRELEDDFPVTGVFTTMDTGGGGQPVQLIVQGDSLTKLQDLSSYLSEELEEVDGLVNVSTSMDEQVEERQLVFDHESLKEDGLTTTAIYEQLQGVFAPLPVGEIVEEGTEIPVVATFSSLINSEKDLEEFDITGPTGTKPLSNYAELENVSSPITISRTDGARYVTVSAEIEGRDLGAVTRDVQTVVDELEPPAGYAVSTGGDIEAQQEMMLDLVVVLGISILLVYIVMAVQFNSFIQPIIVMSVIPMTAVGAILALLITQRELSVFSALALLMLIGVVLNNAILLIDRINQLREQGLPIYEAVIEAGKNRMRPIFMTTLTTVGGMLPLALATGGANAYQAPLATVIIGGLLFATFITLLLIPAVYLLVEDIKRAIKRVFSKKKTSDTVVKKAS</sequence>
<evidence type="ECO:0000256" key="1">
    <source>
        <dbReference type="SAM" id="Phobius"/>
    </source>
</evidence>
<dbReference type="InterPro" id="IPR001036">
    <property type="entry name" value="Acrflvin-R"/>
</dbReference>
<feature type="transmembrane region" description="Helical" evidence="1">
    <location>
        <begin position="12"/>
        <end position="30"/>
    </location>
</feature>
<comment type="caution">
    <text evidence="2">The sequence shown here is derived from an EMBL/GenBank/DDBJ whole genome shotgun (WGS) entry which is preliminary data.</text>
</comment>
<proteinExistence type="predicted"/>
<dbReference type="Pfam" id="PF00873">
    <property type="entry name" value="ACR_tran"/>
    <property type="match status" value="1"/>
</dbReference>
<feature type="transmembrane region" description="Helical" evidence="1">
    <location>
        <begin position="330"/>
        <end position="349"/>
    </location>
</feature>
<keyword evidence="1" id="KW-1133">Transmembrane helix</keyword>
<dbReference type="Gene3D" id="3.30.70.1430">
    <property type="entry name" value="Multidrug efflux transporter AcrB pore domain"/>
    <property type="match status" value="2"/>
</dbReference>
<organism evidence="2 3">
    <name type="scientific">Salipaludibacillus agaradhaerens</name>
    <name type="common">Bacillus agaradhaerens</name>
    <dbReference type="NCBI Taxonomy" id="76935"/>
    <lineage>
        <taxon>Bacteria</taxon>
        <taxon>Bacillati</taxon>
        <taxon>Bacillota</taxon>
        <taxon>Bacilli</taxon>
        <taxon>Bacillales</taxon>
        <taxon>Bacillaceae</taxon>
    </lineage>
</organism>
<dbReference type="Proteomes" id="UP001057753">
    <property type="component" value="Unassembled WGS sequence"/>
</dbReference>
<protein>
    <submittedName>
        <fullName evidence="2">Efflux RND transporter permease subunit</fullName>
    </submittedName>
</protein>
<feature type="transmembrane region" description="Helical" evidence="1">
    <location>
        <begin position="888"/>
        <end position="909"/>
    </location>
</feature>
<feature type="transmembrane region" description="Helical" evidence="1">
    <location>
        <begin position="427"/>
        <end position="448"/>
    </location>
</feature>
<keyword evidence="3" id="KW-1185">Reference proteome</keyword>
<dbReference type="SUPFAM" id="SSF82693">
    <property type="entry name" value="Multidrug efflux transporter AcrB pore domain, PN1, PN2, PC1 and PC2 subdomains"/>
    <property type="match status" value="1"/>
</dbReference>
<gene>
    <name evidence="2" type="ORF">HXA33_11280</name>
</gene>